<evidence type="ECO:0000256" key="2">
    <source>
        <dbReference type="SAM" id="Phobius"/>
    </source>
</evidence>
<evidence type="ECO:0000313" key="3">
    <source>
        <dbReference type="EMBL" id="GMK54236.1"/>
    </source>
</evidence>
<gene>
    <name evidence="3" type="ORF">CspeluHIS016_0108220</name>
</gene>
<keyword evidence="2" id="KW-0472">Membrane</keyword>
<protein>
    <submittedName>
        <fullName evidence="3">Uncharacterized protein</fullName>
    </submittedName>
</protein>
<keyword evidence="2" id="KW-0812">Transmembrane</keyword>
<dbReference type="EMBL" id="BTCM01000001">
    <property type="protein sequence ID" value="GMK54236.1"/>
    <property type="molecule type" value="Genomic_DNA"/>
</dbReference>
<dbReference type="Proteomes" id="UP001222932">
    <property type="component" value="Unassembled WGS sequence"/>
</dbReference>
<reference evidence="3" key="1">
    <citation type="journal article" date="2023" name="BMC Genomics">
        <title>Chromosome-level genome assemblies of Cutaneotrichosporon spp. (Trichosporonales, Basidiomycota) reveal imbalanced evolution between nucleotide sequences and chromosome synteny.</title>
        <authorList>
            <person name="Kobayashi Y."/>
            <person name="Kayamori A."/>
            <person name="Aoki K."/>
            <person name="Shiwa Y."/>
            <person name="Matsutani M."/>
            <person name="Fujita N."/>
            <person name="Sugita T."/>
            <person name="Iwasaki W."/>
            <person name="Tanaka N."/>
            <person name="Takashima M."/>
        </authorList>
    </citation>
    <scope>NUCLEOTIDE SEQUENCE</scope>
    <source>
        <strain evidence="3">HIS016</strain>
    </source>
</reference>
<keyword evidence="4" id="KW-1185">Reference proteome</keyword>
<evidence type="ECO:0000313" key="4">
    <source>
        <dbReference type="Proteomes" id="UP001222932"/>
    </source>
</evidence>
<keyword evidence="2" id="KW-1133">Transmembrane helix</keyword>
<name>A0AAD3TNQ5_9TREE</name>
<feature type="transmembrane region" description="Helical" evidence="2">
    <location>
        <begin position="20"/>
        <end position="44"/>
    </location>
</feature>
<feature type="compositionally biased region" description="Low complexity" evidence="1">
    <location>
        <begin position="148"/>
        <end position="161"/>
    </location>
</feature>
<reference evidence="3" key="2">
    <citation type="submission" date="2023-06" db="EMBL/GenBank/DDBJ databases">
        <authorList>
            <person name="Kobayashi Y."/>
            <person name="Kayamori A."/>
            <person name="Aoki K."/>
            <person name="Shiwa Y."/>
            <person name="Fujita N."/>
            <person name="Sugita T."/>
            <person name="Iwasaki W."/>
            <person name="Tanaka N."/>
            <person name="Takashima M."/>
        </authorList>
    </citation>
    <scope>NUCLEOTIDE SEQUENCE</scope>
    <source>
        <strain evidence="3">HIS016</strain>
    </source>
</reference>
<proteinExistence type="predicted"/>
<comment type="caution">
    <text evidence="3">The sequence shown here is derived from an EMBL/GenBank/DDBJ whole genome shotgun (WGS) entry which is preliminary data.</text>
</comment>
<evidence type="ECO:0000256" key="1">
    <source>
        <dbReference type="SAM" id="MobiDB-lite"/>
    </source>
</evidence>
<dbReference type="AlphaFoldDB" id="A0AAD3TNQ5"/>
<organism evidence="3 4">
    <name type="scientific">Cutaneotrichosporon spelunceum</name>
    <dbReference type="NCBI Taxonomy" id="1672016"/>
    <lineage>
        <taxon>Eukaryota</taxon>
        <taxon>Fungi</taxon>
        <taxon>Dikarya</taxon>
        <taxon>Basidiomycota</taxon>
        <taxon>Agaricomycotina</taxon>
        <taxon>Tremellomycetes</taxon>
        <taxon>Trichosporonales</taxon>
        <taxon>Trichosporonaceae</taxon>
        <taxon>Cutaneotrichosporon</taxon>
    </lineage>
</organism>
<accession>A0AAD3TNQ5</accession>
<feature type="region of interest" description="Disordered" evidence="1">
    <location>
        <begin position="131"/>
        <end position="202"/>
    </location>
</feature>
<sequence>MPPSGRDNDDNEKGSGSGRGALWFLFFLLLLLLLAAGAAAYYWFRVRRDRSLQLHTGSTNALRLLHDDPSEDEFISNNASTDSLPALAQQDIPFLPIAAAEADAAAHGLAHAPPIPSYRDDEHEALDPLGAVRKPMSGSSQGERKPTSGRSTPGTSSGSGSHSRRSSRNWSRPSPPSNNPNTVFSLEDDNPNTVFSLEDDSD</sequence>